<feature type="compositionally biased region" description="Basic and acidic residues" evidence="1">
    <location>
        <begin position="112"/>
        <end position="122"/>
    </location>
</feature>
<dbReference type="Proteomes" id="UP001066276">
    <property type="component" value="Chromosome 5"/>
</dbReference>
<feature type="region of interest" description="Disordered" evidence="1">
    <location>
        <begin position="1"/>
        <end position="122"/>
    </location>
</feature>
<name>A0AAV7RPY3_PLEWA</name>
<keyword evidence="3" id="KW-1185">Reference proteome</keyword>
<organism evidence="2 3">
    <name type="scientific">Pleurodeles waltl</name>
    <name type="common">Iberian ribbed newt</name>
    <dbReference type="NCBI Taxonomy" id="8319"/>
    <lineage>
        <taxon>Eukaryota</taxon>
        <taxon>Metazoa</taxon>
        <taxon>Chordata</taxon>
        <taxon>Craniata</taxon>
        <taxon>Vertebrata</taxon>
        <taxon>Euteleostomi</taxon>
        <taxon>Amphibia</taxon>
        <taxon>Batrachia</taxon>
        <taxon>Caudata</taxon>
        <taxon>Salamandroidea</taxon>
        <taxon>Salamandridae</taxon>
        <taxon>Pleurodelinae</taxon>
        <taxon>Pleurodeles</taxon>
    </lineage>
</organism>
<reference evidence="2" key="1">
    <citation type="journal article" date="2022" name="bioRxiv">
        <title>Sequencing and chromosome-scale assembly of the giantPleurodeles waltlgenome.</title>
        <authorList>
            <person name="Brown T."/>
            <person name="Elewa A."/>
            <person name="Iarovenko S."/>
            <person name="Subramanian E."/>
            <person name="Araus A.J."/>
            <person name="Petzold A."/>
            <person name="Susuki M."/>
            <person name="Suzuki K.-i.T."/>
            <person name="Hayashi T."/>
            <person name="Toyoda A."/>
            <person name="Oliveira C."/>
            <person name="Osipova E."/>
            <person name="Leigh N.D."/>
            <person name="Simon A."/>
            <person name="Yun M.H."/>
        </authorList>
    </citation>
    <scope>NUCLEOTIDE SEQUENCE</scope>
    <source>
        <strain evidence="2">20211129_DDA</strain>
        <tissue evidence="2">Liver</tissue>
    </source>
</reference>
<accession>A0AAV7RPY3</accession>
<comment type="caution">
    <text evidence="2">The sequence shown here is derived from an EMBL/GenBank/DDBJ whole genome shotgun (WGS) entry which is preliminary data.</text>
</comment>
<sequence length="134" mass="14946">MGTLTDVKGEDFRMGELEEKTDYATEEDNNVEQEEQDRARDAETAAEEDCRPSRGREENRAVSCDCHLHPPPGTVARCMDAMVRRGGHGTGSMKRQTEGPVANPPEAQYDQEDSKPNSHDEKLDKILEAIAAMR</sequence>
<evidence type="ECO:0000313" key="3">
    <source>
        <dbReference type="Proteomes" id="UP001066276"/>
    </source>
</evidence>
<proteinExistence type="predicted"/>
<feature type="compositionally biased region" description="Acidic residues" evidence="1">
    <location>
        <begin position="24"/>
        <end position="35"/>
    </location>
</feature>
<feature type="compositionally biased region" description="Basic and acidic residues" evidence="1">
    <location>
        <begin position="7"/>
        <end position="23"/>
    </location>
</feature>
<dbReference type="EMBL" id="JANPWB010000009">
    <property type="protein sequence ID" value="KAJ1153214.1"/>
    <property type="molecule type" value="Genomic_DNA"/>
</dbReference>
<protein>
    <submittedName>
        <fullName evidence="2">Uncharacterized protein</fullName>
    </submittedName>
</protein>
<dbReference type="AlphaFoldDB" id="A0AAV7RPY3"/>
<feature type="compositionally biased region" description="Basic and acidic residues" evidence="1">
    <location>
        <begin position="36"/>
        <end position="60"/>
    </location>
</feature>
<evidence type="ECO:0000313" key="2">
    <source>
        <dbReference type="EMBL" id="KAJ1153214.1"/>
    </source>
</evidence>
<evidence type="ECO:0000256" key="1">
    <source>
        <dbReference type="SAM" id="MobiDB-lite"/>
    </source>
</evidence>
<gene>
    <name evidence="2" type="ORF">NDU88_005975</name>
</gene>